<evidence type="ECO:0000313" key="6">
    <source>
        <dbReference type="Proteomes" id="UP000285060"/>
    </source>
</evidence>
<dbReference type="PROSITE" id="PS00626">
    <property type="entry name" value="RCC1_2"/>
    <property type="match status" value="1"/>
</dbReference>
<dbReference type="PANTHER" id="PTHR22870">
    <property type="entry name" value="REGULATOR OF CHROMOSOME CONDENSATION"/>
    <property type="match status" value="1"/>
</dbReference>
<dbReference type="InterPro" id="IPR009091">
    <property type="entry name" value="RCC1/BLIP-II"/>
</dbReference>
<dbReference type="SUPFAM" id="SSF50985">
    <property type="entry name" value="RCC1/BLIP-II"/>
    <property type="match status" value="1"/>
</dbReference>
<keyword evidence="6" id="KW-1185">Reference proteome</keyword>
<accession>A0A418B883</accession>
<evidence type="ECO:0000256" key="3">
    <source>
        <dbReference type="SAM" id="MobiDB-lite"/>
    </source>
</evidence>
<dbReference type="Gene3D" id="2.130.10.30">
    <property type="entry name" value="Regulator of chromosome condensation 1/beta-lactamase-inhibitor protein II"/>
    <property type="match status" value="2"/>
</dbReference>
<dbReference type="Pfam" id="PF25390">
    <property type="entry name" value="WD40_RLD"/>
    <property type="match status" value="1"/>
</dbReference>
<dbReference type="InterPro" id="IPR058923">
    <property type="entry name" value="RCC1-like_dom"/>
</dbReference>
<proteinExistence type="predicted"/>
<feature type="region of interest" description="Disordered" evidence="3">
    <location>
        <begin position="480"/>
        <end position="499"/>
    </location>
</feature>
<dbReference type="PANTHER" id="PTHR22870:SF408">
    <property type="entry name" value="OS09G0560450 PROTEIN"/>
    <property type="match status" value="1"/>
</dbReference>
<sequence>MGWEGTTGHLYLSGSLAQSNGVCKKYVSTQGRKIKAVYGNYASVLALLDGHVFVWGDGRFGQLGLGGTIVAKEHPIACGGFHTAALSESGDLYTWGRNFEGQLGHSSASASCAVNEKLNGVFHRPKHVAPLLNKKCKQVACGDKFTVALIVHGDIYAFGEGQAGQLGTGRCTKVLQPTLALTSESPDDPFVEIACGWAHTLAMTQTGRLFSWGFNQYGQLGASDTKTRFTPEQVVACVPVAHVFAGGNYSAAISSTRASPSNVVVDHVVVGSGRLMTWGNAMHGKLAHGTAKLDAVLAPTLVQDLKDVYVQAVACSWDNLVVFAPTWVRSLLHVVGFSLEFAQVSGLHPQCGVLSGGCMLRVFGSGFWESDDLTVRFVPLTEGRLPRAALATFDPATGVFAVEVAMNGKHFTTNGHRFEVYIAPTIAHISHDEITHGDTPVVALHFTGDKPKTPTRPVVKWVPLHSSFAAIVVEAEYGRAATDDQDEHPHDDVNDPPASPNFTITVTPPSFDSTPLQLVPCTLDVSLNGQDFDQVHVHGASSPHVVYFHKAREPFGWTAAPYRVATAMLPVVSVKLNEHIVVCSVPAFAEWTVHTVVPVDLADSDDEVLDWPAHVHLSDRPQVHVSINGGVTFLPPASPLANALHGYTHGALTDVVPSIGPITGGTVVLLAATHLAFDTDDAVVSDVAAEYKEEKAGPCYKVELPQLGTIANGELIFHIALNGQQFATTDSARFTYVDQPEVPLGKEDKRKH</sequence>
<feature type="repeat" description="RCC1" evidence="2">
    <location>
        <begin position="273"/>
        <end position="326"/>
    </location>
</feature>
<feature type="repeat" description="RCC1" evidence="2">
    <location>
        <begin position="90"/>
        <end position="152"/>
    </location>
</feature>
<organism evidence="5 6">
    <name type="scientific">Aphanomyces invadans</name>
    <dbReference type="NCBI Taxonomy" id="157072"/>
    <lineage>
        <taxon>Eukaryota</taxon>
        <taxon>Sar</taxon>
        <taxon>Stramenopiles</taxon>
        <taxon>Oomycota</taxon>
        <taxon>Saprolegniomycetes</taxon>
        <taxon>Saprolegniales</taxon>
        <taxon>Verrucalvaceae</taxon>
        <taxon>Aphanomyces</taxon>
    </lineage>
</organism>
<keyword evidence="1" id="KW-0677">Repeat</keyword>
<name>A0A418B883_9STRA</name>
<feature type="repeat" description="RCC1" evidence="2">
    <location>
        <begin position="153"/>
        <end position="206"/>
    </location>
</feature>
<comment type="caution">
    <text evidence="5">The sequence shown here is derived from an EMBL/GenBank/DDBJ whole genome shotgun (WGS) entry which is preliminary data.</text>
</comment>
<dbReference type="InterPro" id="IPR000408">
    <property type="entry name" value="Reg_chr_condens"/>
</dbReference>
<protein>
    <recommendedName>
        <fullName evidence="4">RCC1-like domain-containing protein</fullName>
    </recommendedName>
</protein>
<evidence type="ECO:0000313" key="5">
    <source>
        <dbReference type="EMBL" id="RHY34376.1"/>
    </source>
</evidence>
<evidence type="ECO:0000259" key="4">
    <source>
        <dbReference type="Pfam" id="PF25390"/>
    </source>
</evidence>
<reference evidence="5 6" key="1">
    <citation type="submission" date="2018-08" db="EMBL/GenBank/DDBJ databases">
        <title>Aphanomyces genome sequencing and annotation.</title>
        <authorList>
            <person name="Minardi D."/>
            <person name="Oidtmann B."/>
            <person name="Van Der Giezen M."/>
            <person name="Studholme D.J."/>
        </authorList>
    </citation>
    <scope>NUCLEOTIDE SEQUENCE [LARGE SCALE GENOMIC DNA]</scope>
    <source>
        <strain evidence="5 6">NJM0002</strain>
    </source>
</reference>
<dbReference type="InterPro" id="IPR051210">
    <property type="entry name" value="Ub_ligase/GEF_domain"/>
</dbReference>
<dbReference type="PRINTS" id="PR00633">
    <property type="entry name" value="RCCNDNSATION"/>
</dbReference>
<dbReference type="Proteomes" id="UP000285060">
    <property type="component" value="Unassembled WGS sequence"/>
</dbReference>
<feature type="domain" description="RCC1-like" evidence="4">
    <location>
        <begin position="32"/>
        <end position="317"/>
    </location>
</feature>
<dbReference type="VEuPathDB" id="FungiDB:H310_13247"/>
<feature type="repeat" description="RCC1" evidence="2">
    <location>
        <begin position="207"/>
        <end position="256"/>
    </location>
</feature>
<dbReference type="AlphaFoldDB" id="A0A418B883"/>
<gene>
    <name evidence="5" type="ORF">DYB32_001009</name>
</gene>
<dbReference type="PROSITE" id="PS50012">
    <property type="entry name" value="RCC1_3"/>
    <property type="match status" value="5"/>
</dbReference>
<feature type="repeat" description="RCC1" evidence="2">
    <location>
        <begin position="50"/>
        <end position="89"/>
    </location>
</feature>
<evidence type="ECO:0000256" key="1">
    <source>
        <dbReference type="ARBA" id="ARBA00022737"/>
    </source>
</evidence>
<evidence type="ECO:0000256" key="2">
    <source>
        <dbReference type="PROSITE-ProRule" id="PRU00235"/>
    </source>
</evidence>
<dbReference type="EMBL" id="QUSY01000032">
    <property type="protein sequence ID" value="RHY34376.1"/>
    <property type="molecule type" value="Genomic_DNA"/>
</dbReference>